<evidence type="ECO:0000256" key="5">
    <source>
        <dbReference type="ARBA" id="ARBA00022692"/>
    </source>
</evidence>
<evidence type="ECO:0000256" key="8">
    <source>
        <dbReference type="SAM" id="Phobius"/>
    </source>
</evidence>
<evidence type="ECO:0000256" key="2">
    <source>
        <dbReference type="ARBA" id="ARBA00007935"/>
    </source>
</evidence>
<feature type="transmembrane region" description="Helical" evidence="8">
    <location>
        <begin position="149"/>
        <end position="173"/>
    </location>
</feature>
<reference evidence="9" key="1">
    <citation type="journal article" date="2021" name="PeerJ">
        <title>Extensive microbial diversity within the chicken gut microbiome revealed by metagenomics and culture.</title>
        <authorList>
            <person name="Gilroy R."/>
            <person name="Ravi A."/>
            <person name="Getino M."/>
            <person name="Pursley I."/>
            <person name="Horton D.L."/>
            <person name="Alikhan N.F."/>
            <person name="Baker D."/>
            <person name="Gharbi K."/>
            <person name="Hall N."/>
            <person name="Watson M."/>
            <person name="Adriaenssens E.M."/>
            <person name="Foster-Nyarko E."/>
            <person name="Jarju S."/>
            <person name="Secka A."/>
            <person name="Antonio M."/>
            <person name="Oren A."/>
            <person name="Chaudhuri R.R."/>
            <person name="La Ragione R."/>
            <person name="Hildebrand F."/>
            <person name="Pallen M.J."/>
        </authorList>
    </citation>
    <scope>NUCLEOTIDE SEQUENCE</scope>
    <source>
        <strain evidence="9">Gambia16-554</strain>
    </source>
</reference>
<comment type="caution">
    <text evidence="9">The sequence shown here is derived from an EMBL/GenBank/DDBJ whole genome shotgun (WGS) entry which is preliminary data.</text>
</comment>
<comment type="subcellular location">
    <subcellularLocation>
        <location evidence="1">Cell membrane</location>
        <topology evidence="1">Multi-pass membrane protein</topology>
    </subcellularLocation>
</comment>
<evidence type="ECO:0000256" key="6">
    <source>
        <dbReference type="ARBA" id="ARBA00022989"/>
    </source>
</evidence>
<dbReference type="GO" id="GO:0005886">
    <property type="term" value="C:plasma membrane"/>
    <property type="evidence" value="ECO:0007669"/>
    <property type="project" value="UniProtKB-SubCell"/>
</dbReference>
<feature type="transmembrane region" description="Helical" evidence="8">
    <location>
        <begin position="311"/>
        <end position="330"/>
    </location>
</feature>
<evidence type="ECO:0000256" key="3">
    <source>
        <dbReference type="ARBA" id="ARBA00022448"/>
    </source>
</evidence>
<keyword evidence="7 8" id="KW-0472">Membrane</keyword>
<feature type="transmembrane region" description="Helical" evidence="8">
    <location>
        <begin position="242"/>
        <end position="271"/>
    </location>
</feature>
<accession>A0A9D2GNF7</accession>
<keyword evidence="3" id="KW-0813">Transport</keyword>
<dbReference type="PANTHER" id="PTHR30472">
    <property type="entry name" value="FERRIC ENTEROBACTIN TRANSPORT SYSTEM PERMEASE PROTEIN"/>
    <property type="match status" value="1"/>
</dbReference>
<evidence type="ECO:0000313" key="9">
    <source>
        <dbReference type="EMBL" id="HIZ85287.1"/>
    </source>
</evidence>
<dbReference type="InterPro" id="IPR037294">
    <property type="entry name" value="ABC_BtuC-like"/>
</dbReference>
<keyword evidence="6 8" id="KW-1133">Transmembrane helix</keyword>
<proteinExistence type="inferred from homology"/>
<evidence type="ECO:0000256" key="1">
    <source>
        <dbReference type="ARBA" id="ARBA00004651"/>
    </source>
</evidence>
<feature type="transmembrane region" description="Helical" evidence="8">
    <location>
        <begin position="193"/>
        <end position="215"/>
    </location>
</feature>
<evidence type="ECO:0000313" key="10">
    <source>
        <dbReference type="Proteomes" id="UP000824115"/>
    </source>
</evidence>
<sequence>MSGRSRRIYYVLLPLLVCLAAGNMFYGAVPVPPSAVWNTITGGGNDNQVWGVILLGSRLPQMVTALLAGAALAVSGLLLQTLFRNPLAGPSILGISDGANLGVALVMLAFGGTVGSLGGYLATVAGAMLGACMILAVIVFFSRKVSSSVMLLIIGIMVGYLVSSCISILNYYASADKVRQFVMWGMGDFSAVSSAQLPFFAAVSCIGLLWTLLLVKPLNALLLGERYAANLGVNVRSTRINVLLCTGLMTAVVTAFCGPISFIGLAVPHIARLLTGTSDHRTLVPATMLSGACIALVCTMLTVIPGTGTMLPLNAVTPLFGAPVIIYVIVNRKNLQYFN</sequence>
<protein>
    <submittedName>
        <fullName evidence="9">Iron ABC transporter permease</fullName>
    </submittedName>
</protein>
<dbReference type="AlphaFoldDB" id="A0A9D2GNF7"/>
<evidence type="ECO:0000256" key="4">
    <source>
        <dbReference type="ARBA" id="ARBA00022475"/>
    </source>
</evidence>
<feature type="transmembrane region" description="Helical" evidence="8">
    <location>
        <begin position="59"/>
        <end position="79"/>
    </location>
</feature>
<feature type="transmembrane region" description="Helical" evidence="8">
    <location>
        <begin position="283"/>
        <end position="304"/>
    </location>
</feature>
<dbReference type="SUPFAM" id="SSF81345">
    <property type="entry name" value="ABC transporter involved in vitamin B12 uptake, BtuC"/>
    <property type="match status" value="1"/>
</dbReference>
<dbReference type="Gene3D" id="1.10.3470.10">
    <property type="entry name" value="ABC transporter involved in vitamin B12 uptake, BtuC"/>
    <property type="match status" value="1"/>
</dbReference>
<gene>
    <name evidence="9" type="ORF">IAC04_02215</name>
</gene>
<comment type="similarity">
    <text evidence="2">Belongs to the binding-protein-dependent transport system permease family. FecCD subfamily.</text>
</comment>
<dbReference type="GO" id="GO:0022857">
    <property type="term" value="F:transmembrane transporter activity"/>
    <property type="evidence" value="ECO:0007669"/>
    <property type="project" value="InterPro"/>
</dbReference>
<dbReference type="PANTHER" id="PTHR30472:SF41">
    <property type="entry name" value="TRANSPORT SYSTEM PERMEASE PROTEIN"/>
    <property type="match status" value="1"/>
</dbReference>
<dbReference type="Pfam" id="PF01032">
    <property type="entry name" value="FecCD"/>
    <property type="match status" value="1"/>
</dbReference>
<feature type="transmembrane region" description="Helical" evidence="8">
    <location>
        <begin position="117"/>
        <end position="142"/>
    </location>
</feature>
<dbReference type="GO" id="GO:0033214">
    <property type="term" value="P:siderophore-iron import into cell"/>
    <property type="evidence" value="ECO:0007669"/>
    <property type="project" value="TreeGrafter"/>
</dbReference>
<dbReference type="InterPro" id="IPR000522">
    <property type="entry name" value="ABC_transptr_permease_BtuC"/>
</dbReference>
<keyword evidence="5 8" id="KW-0812">Transmembrane</keyword>
<feature type="transmembrane region" description="Helical" evidence="8">
    <location>
        <begin position="91"/>
        <end position="111"/>
    </location>
</feature>
<dbReference type="CDD" id="cd06550">
    <property type="entry name" value="TM_ABC_iron-siderophores_like"/>
    <property type="match status" value="1"/>
</dbReference>
<name>A0A9D2GNF7_9BACT</name>
<keyword evidence="4" id="KW-1003">Cell membrane</keyword>
<reference evidence="9" key="2">
    <citation type="submission" date="2021-04" db="EMBL/GenBank/DDBJ databases">
        <authorList>
            <person name="Gilroy R."/>
        </authorList>
    </citation>
    <scope>NUCLEOTIDE SEQUENCE</scope>
    <source>
        <strain evidence="9">Gambia16-554</strain>
    </source>
</reference>
<dbReference type="Proteomes" id="UP000824115">
    <property type="component" value="Unassembled WGS sequence"/>
</dbReference>
<evidence type="ECO:0000256" key="7">
    <source>
        <dbReference type="ARBA" id="ARBA00023136"/>
    </source>
</evidence>
<organism evidence="9 10">
    <name type="scientific">Candidatus Coprenecus stercoravium</name>
    <dbReference type="NCBI Taxonomy" id="2840735"/>
    <lineage>
        <taxon>Bacteria</taxon>
        <taxon>Pseudomonadati</taxon>
        <taxon>Bacteroidota</taxon>
        <taxon>Bacteroidia</taxon>
        <taxon>Bacteroidales</taxon>
        <taxon>Rikenellaceae</taxon>
        <taxon>Rikenellaceae incertae sedis</taxon>
        <taxon>Candidatus Coprenecus</taxon>
    </lineage>
</organism>
<feature type="transmembrane region" description="Helical" evidence="8">
    <location>
        <begin position="7"/>
        <end position="29"/>
    </location>
</feature>
<dbReference type="EMBL" id="DXAW01000042">
    <property type="protein sequence ID" value="HIZ85287.1"/>
    <property type="molecule type" value="Genomic_DNA"/>
</dbReference>